<feature type="transmembrane region" description="Helical" evidence="9">
    <location>
        <begin position="157"/>
        <end position="178"/>
    </location>
</feature>
<evidence type="ECO:0000256" key="1">
    <source>
        <dbReference type="ARBA" id="ARBA00004651"/>
    </source>
</evidence>
<evidence type="ECO:0000256" key="2">
    <source>
        <dbReference type="ARBA" id="ARBA00004953"/>
    </source>
</evidence>
<comment type="caution">
    <text evidence="9">Lacks conserved residue(s) required for the propagation of feature annotation.</text>
</comment>
<comment type="function">
    <text evidence="9">Converts cobyric acid to cobinamide by the addition of aminopropanol on the F carboxylic group.</text>
</comment>
<comment type="subcellular location">
    <subcellularLocation>
        <location evidence="1 9">Cell membrane</location>
        <topology evidence="1 9">Multi-pass membrane protein</topology>
    </subcellularLocation>
</comment>
<name>A0A1K2HZ19_9HYPH</name>
<dbReference type="GO" id="GO:0005886">
    <property type="term" value="C:plasma membrane"/>
    <property type="evidence" value="ECO:0007669"/>
    <property type="project" value="UniProtKB-SubCell"/>
</dbReference>
<feature type="transmembrane region" description="Helical" evidence="9">
    <location>
        <begin position="59"/>
        <end position="80"/>
    </location>
</feature>
<feature type="transmembrane region" description="Helical" evidence="9">
    <location>
        <begin position="298"/>
        <end position="318"/>
    </location>
</feature>
<reference evidence="10 11" key="1">
    <citation type="submission" date="2016-11" db="EMBL/GenBank/DDBJ databases">
        <authorList>
            <person name="Jaros S."/>
            <person name="Januszkiewicz K."/>
            <person name="Wedrychowicz H."/>
        </authorList>
    </citation>
    <scope>NUCLEOTIDE SEQUENCE [LARGE SCALE GENOMIC DNA]</scope>
    <source>
        <strain evidence="10 11">ATCC 23634</strain>
    </source>
</reference>
<evidence type="ECO:0000256" key="7">
    <source>
        <dbReference type="ARBA" id="ARBA00022989"/>
    </source>
</evidence>
<dbReference type="GO" id="GO:0015420">
    <property type="term" value="F:ABC-type vitamin B12 transporter activity"/>
    <property type="evidence" value="ECO:0007669"/>
    <property type="project" value="UniProtKB-UniRule"/>
</dbReference>
<evidence type="ECO:0000256" key="4">
    <source>
        <dbReference type="ARBA" id="ARBA00022475"/>
    </source>
</evidence>
<dbReference type="Proteomes" id="UP000183447">
    <property type="component" value="Unassembled WGS sequence"/>
</dbReference>
<evidence type="ECO:0000256" key="8">
    <source>
        <dbReference type="ARBA" id="ARBA00023136"/>
    </source>
</evidence>
<evidence type="ECO:0000256" key="3">
    <source>
        <dbReference type="ARBA" id="ARBA00006263"/>
    </source>
</evidence>
<comment type="pathway">
    <text evidence="2 9">Cofactor biosynthesis; adenosylcobalamin biosynthesis.</text>
</comment>
<dbReference type="EMBL" id="FPKU01000002">
    <property type="protein sequence ID" value="SFZ84305.1"/>
    <property type="molecule type" value="Genomic_DNA"/>
</dbReference>
<dbReference type="GO" id="GO:0009236">
    <property type="term" value="P:cobalamin biosynthetic process"/>
    <property type="evidence" value="ECO:0007669"/>
    <property type="project" value="UniProtKB-UniRule"/>
</dbReference>
<keyword evidence="8 9" id="KW-0472">Membrane</keyword>
<evidence type="ECO:0000256" key="9">
    <source>
        <dbReference type="HAMAP-Rule" id="MF_00024"/>
    </source>
</evidence>
<dbReference type="PANTHER" id="PTHR34308:SF1">
    <property type="entry name" value="COBALAMIN BIOSYNTHESIS PROTEIN CBIB"/>
    <property type="match status" value="1"/>
</dbReference>
<organism evidence="10 11">
    <name type="scientific">Devosia enhydra</name>
    <dbReference type="NCBI Taxonomy" id="665118"/>
    <lineage>
        <taxon>Bacteria</taxon>
        <taxon>Pseudomonadati</taxon>
        <taxon>Pseudomonadota</taxon>
        <taxon>Alphaproteobacteria</taxon>
        <taxon>Hyphomicrobiales</taxon>
        <taxon>Devosiaceae</taxon>
        <taxon>Devosia</taxon>
    </lineage>
</organism>
<dbReference type="Pfam" id="PF03186">
    <property type="entry name" value="CobD_Cbib"/>
    <property type="match status" value="1"/>
</dbReference>
<keyword evidence="6 9" id="KW-0812">Transmembrane</keyword>
<dbReference type="STRING" id="665118.SAMN02983003_1935"/>
<dbReference type="OrthoDB" id="9811967at2"/>
<protein>
    <recommendedName>
        <fullName evidence="9">Cobalamin biosynthesis protein CobD</fullName>
    </recommendedName>
</protein>
<evidence type="ECO:0000256" key="5">
    <source>
        <dbReference type="ARBA" id="ARBA00022573"/>
    </source>
</evidence>
<evidence type="ECO:0000313" key="11">
    <source>
        <dbReference type="Proteomes" id="UP000183447"/>
    </source>
</evidence>
<dbReference type="RefSeq" id="WP_072342046.1">
    <property type="nucleotide sequence ID" value="NZ_FPKU01000002.1"/>
</dbReference>
<keyword evidence="7 9" id="KW-1133">Transmembrane helix</keyword>
<dbReference type="PANTHER" id="PTHR34308">
    <property type="entry name" value="COBALAMIN BIOSYNTHESIS PROTEIN CBIB"/>
    <property type="match status" value="1"/>
</dbReference>
<evidence type="ECO:0000256" key="6">
    <source>
        <dbReference type="ARBA" id="ARBA00022692"/>
    </source>
</evidence>
<dbReference type="UniPathway" id="UPA00148"/>
<dbReference type="HAMAP" id="MF_00024">
    <property type="entry name" value="CobD_CbiB"/>
    <property type="match status" value="1"/>
</dbReference>
<gene>
    <name evidence="9" type="primary">cobD</name>
    <name evidence="10" type="ORF">SAMN02983003_1935</name>
</gene>
<keyword evidence="5 9" id="KW-0169">Cobalamin biosynthesis</keyword>
<keyword evidence="4 9" id="KW-1003">Cell membrane</keyword>
<evidence type="ECO:0000313" key="10">
    <source>
        <dbReference type="EMBL" id="SFZ84305.1"/>
    </source>
</evidence>
<keyword evidence="11" id="KW-1185">Reference proteome</keyword>
<proteinExistence type="inferred from homology"/>
<dbReference type="NCBIfam" id="TIGR00380">
    <property type="entry name" value="cobal_cbiB"/>
    <property type="match status" value="1"/>
</dbReference>
<dbReference type="AlphaFoldDB" id="A0A1K2HZ19"/>
<comment type="similarity">
    <text evidence="3 9">Belongs to the CobD/CbiB family.</text>
</comment>
<sequence>MEIFLAPLALLIERQFGYPMRLIRAIGHPVIWQGRLIGLLDARFNRPGMGKRAGRLRGVLMLVLLMAATLAVTLPLSFALRLLPFGWVVEAILATSLLAQKELGRAVRAVGDGLSRSLAEGREAVSHIVGRDPEALDEAGVARAAIESLAESSSDGVVAPLFFLMLFGLPGIALYKAVNTADSMVGHKTERHLHFGWASARFDDVLNWVPARLTALAIAGAAVFARGADPEAAWSSALRDAKKHESPNAGWPEAAFAGALGFALGGPRQYGGALIDLPRFGEGRSELLAADIYKALELYWTLLNVVLGVTLAIAVIVWL</sequence>
<accession>A0A1K2HZ19</accession>
<dbReference type="GO" id="GO:0048472">
    <property type="term" value="F:threonine-phosphate decarboxylase activity"/>
    <property type="evidence" value="ECO:0007669"/>
    <property type="project" value="InterPro"/>
</dbReference>
<dbReference type="InterPro" id="IPR004485">
    <property type="entry name" value="Cobalamin_biosynth_CobD/CbiB"/>
</dbReference>